<keyword evidence="2" id="KW-0472">Membrane</keyword>
<protein>
    <submittedName>
        <fullName evidence="4">DUF2510 domain-containing protein</fullName>
    </submittedName>
</protein>
<dbReference type="InterPro" id="IPR018929">
    <property type="entry name" value="DUF2510"/>
</dbReference>
<keyword evidence="2" id="KW-1133">Transmembrane helix</keyword>
<keyword evidence="2" id="KW-0812">Transmembrane</keyword>
<accession>A0ABT9BMX6</accession>
<sequence length="208" mass="22848">MTNPSNAPIPAGWYPDPAGGPRSRWWDGTQWTETFQEPYSAATGTALKAPEGTKAYNVWIWLVVLLPYISLPFLFAIDLSSLVDPRVLSDSDAALEAQFAFYLNPWIWVSTILGWAASAFTIFFAYRDWKSLLASGVPQPFHWAFAFLNLAVGPVYAIGRAVVVKRRTGHGSAVLWVTIGMIVLSIVVVIGWTAALVSQIVQAASTMR</sequence>
<feature type="domain" description="DUF2510" evidence="3">
    <location>
        <begin position="11"/>
        <end position="41"/>
    </location>
</feature>
<feature type="region of interest" description="Disordered" evidence="1">
    <location>
        <begin position="1"/>
        <end position="22"/>
    </location>
</feature>
<proteinExistence type="predicted"/>
<dbReference type="RefSeq" id="WP_305002728.1">
    <property type="nucleotide sequence ID" value="NZ_JAUQUB010000001.1"/>
</dbReference>
<evidence type="ECO:0000256" key="2">
    <source>
        <dbReference type="SAM" id="Phobius"/>
    </source>
</evidence>
<evidence type="ECO:0000313" key="4">
    <source>
        <dbReference type="EMBL" id="MDO7882350.1"/>
    </source>
</evidence>
<dbReference type="EMBL" id="JAUQUB010000001">
    <property type="protein sequence ID" value="MDO7882350.1"/>
    <property type="molecule type" value="Genomic_DNA"/>
</dbReference>
<evidence type="ECO:0000256" key="1">
    <source>
        <dbReference type="SAM" id="MobiDB-lite"/>
    </source>
</evidence>
<feature type="transmembrane region" description="Helical" evidence="2">
    <location>
        <begin position="141"/>
        <end position="163"/>
    </location>
</feature>
<organism evidence="4 5">
    <name type="scientific">Antiquaquibacter soli</name>
    <dbReference type="NCBI Taxonomy" id="3064523"/>
    <lineage>
        <taxon>Bacteria</taxon>
        <taxon>Bacillati</taxon>
        <taxon>Actinomycetota</taxon>
        <taxon>Actinomycetes</taxon>
        <taxon>Micrococcales</taxon>
        <taxon>Microbacteriaceae</taxon>
        <taxon>Antiquaquibacter</taxon>
    </lineage>
</organism>
<keyword evidence="5" id="KW-1185">Reference proteome</keyword>
<dbReference type="Proteomes" id="UP001241072">
    <property type="component" value="Unassembled WGS sequence"/>
</dbReference>
<comment type="caution">
    <text evidence="4">The sequence shown here is derived from an EMBL/GenBank/DDBJ whole genome shotgun (WGS) entry which is preliminary data.</text>
</comment>
<gene>
    <name evidence="4" type="ORF">Q5716_08955</name>
</gene>
<name>A0ABT9BMX6_9MICO</name>
<dbReference type="Pfam" id="PF10708">
    <property type="entry name" value="DUF2510"/>
    <property type="match status" value="1"/>
</dbReference>
<reference evidence="4 5" key="1">
    <citation type="submission" date="2023-07" db="EMBL/GenBank/DDBJ databases">
        <title>Protaetiibacter sp. nov WY-16 isolated from soil.</title>
        <authorList>
            <person name="Liu B."/>
            <person name="Wan Y."/>
        </authorList>
    </citation>
    <scope>NUCLEOTIDE SEQUENCE [LARGE SCALE GENOMIC DNA]</scope>
    <source>
        <strain evidence="4 5">WY-16</strain>
    </source>
</reference>
<feature type="transmembrane region" description="Helical" evidence="2">
    <location>
        <begin position="58"/>
        <end position="79"/>
    </location>
</feature>
<evidence type="ECO:0000313" key="5">
    <source>
        <dbReference type="Proteomes" id="UP001241072"/>
    </source>
</evidence>
<feature type="transmembrane region" description="Helical" evidence="2">
    <location>
        <begin position="99"/>
        <end position="126"/>
    </location>
</feature>
<feature type="transmembrane region" description="Helical" evidence="2">
    <location>
        <begin position="175"/>
        <end position="201"/>
    </location>
</feature>
<evidence type="ECO:0000259" key="3">
    <source>
        <dbReference type="Pfam" id="PF10708"/>
    </source>
</evidence>